<evidence type="ECO:0000313" key="1">
    <source>
        <dbReference type="EMBL" id="MDT0307258.1"/>
    </source>
</evidence>
<organism evidence="1 2">
    <name type="scientific">Streptomyces boetiae</name>
    <dbReference type="NCBI Taxonomy" id="3075541"/>
    <lineage>
        <taxon>Bacteria</taxon>
        <taxon>Bacillati</taxon>
        <taxon>Actinomycetota</taxon>
        <taxon>Actinomycetes</taxon>
        <taxon>Kitasatosporales</taxon>
        <taxon>Streptomycetaceae</taxon>
        <taxon>Streptomyces</taxon>
    </lineage>
</organism>
<comment type="caution">
    <text evidence="1">The sequence shown here is derived from an EMBL/GenBank/DDBJ whole genome shotgun (WGS) entry which is preliminary data.</text>
</comment>
<reference evidence="2" key="1">
    <citation type="submission" date="2023-07" db="EMBL/GenBank/DDBJ databases">
        <title>30 novel species of actinomycetes from the DSMZ collection.</title>
        <authorList>
            <person name="Nouioui I."/>
        </authorList>
    </citation>
    <scope>NUCLEOTIDE SEQUENCE [LARGE SCALE GENOMIC DNA]</scope>
    <source>
        <strain evidence="2">DSM 44917</strain>
    </source>
</reference>
<name>A0ABU2L7I1_9ACTN</name>
<dbReference type="EMBL" id="JAVREN010000010">
    <property type="protein sequence ID" value="MDT0307258.1"/>
    <property type="molecule type" value="Genomic_DNA"/>
</dbReference>
<sequence length="123" mass="12956">MHLHVGSNTPGYLPDSVPECFGDLASALDALRTELRFLQSDFYERCNGDCPDGSGEACAWCEAAGAVEAALSAIADGDAARHLDQEPELGWTFRPPEGPDIHHWCARPGTTADACAPAGALTT</sequence>
<dbReference type="RefSeq" id="WP_311630200.1">
    <property type="nucleotide sequence ID" value="NZ_JAVREN010000010.1"/>
</dbReference>
<protein>
    <submittedName>
        <fullName evidence="1">Uncharacterized protein</fullName>
    </submittedName>
</protein>
<keyword evidence="2" id="KW-1185">Reference proteome</keyword>
<gene>
    <name evidence="1" type="ORF">RM780_09815</name>
</gene>
<accession>A0ABU2L7I1</accession>
<evidence type="ECO:0000313" key="2">
    <source>
        <dbReference type="Proteomes" id="UP001183388"/>
    </source>
</evidence>
<proteinExistence type="predicted"/>
<dbReference type="Proteomes" id="UP001183388">
    <property type="component" value="Unassembled WGS sequence"/>
</dbReference>